<reference evidence="2 3" key="1">
    <citation type="submission" date="2015-08" db="EMBL/GenBank/DDBJ databases">
        <title>Next Generation Sequencing and Analysis of the Genome of Puccinia sorghi L Schw, the Causal Agent of Maize Common Rust.</title>
        <authorList>
            <person name="Rochi L."/>
            <person name="Burguener G."/>
            <person name="Darino M."/>
            <person name="Turjanski A."/>
            <person name="Kreff E."/>
            <person name="Dieguez M.J."/>
            <person name="Sacco F."/>
        </authorList>
    </citation>
    <scope>NUCLEOTIDE SEQUENCE [LARGE SCALE GENOMIC DNA]</scope>
    <source>
        <strain evidence="2 3">RO10H11247</strain>
    </source>
</reference>
<proteinExistence type="predicted"/>
<name>A0A0L6UIF7_9BASI</name>
<gene>
    <name evidence="2" type="ORF">VP01_574g1</name>
</gene>
<dbReference type="AlphaFoldDB" id="A0A0L6UIF7"/>
<protein>
    <submittedName>
        <fullName evidence="2">Uncharacterized protein</fullName>
    </submittedName>
</protein>
<keyword evidence="3" id="KW-1185">Reference proteome</keyword>
<organism evidence="2 3">
    <name type="scientific">Puccinia sorghi</name>
    <dbReference type="NCBI Taxonomy" id="27349"/>
    <lineage>
        <taxon>Eukaryota</taxon>
        <taxon>Fungi</taxon>
        <taxon>Dikarya</taxon>
        <taxon>Basidiomycota</taxon>
        <taxon>Pucciniomycotina</taxon>
        <taxon>Pucciniomycetes</taxon>
        <taxon>Pucciniales</taxon>
        <taxon>Pucciniaceae</taxon>
        <taxon>Puccinia</taxon>
    </lineage>
</organism>
<feature type="transmembrane region" description="Helical" evidence="1">
    <location>
        <begin position="481"/>
        <end position="500"/>
    </location>
</feature>
<accession>A0A0L6UIF7</accession>
<dbReference type="VEuPathDB" id="FungiDB:VP01_574g1"/>
<sequence length="508" mass="60059">MKCWEEATQTEGFLGLKIEWIEAAGNQLICNKNRLEWRILSELKNIPMRLNRKRGIYVEFRAQEVLLSYSRAPLKKLVEFSSVILHYNGVILQHNVVILHNNGVILHHVYWFNPAQFIMASFGVLEFIPFPMTTCWRQFVQIAMLPMKKSIACSFVDVREMFLSRQHKIIASPLGVVKNQIRGWTKENQYNTEHTLIGKQKTQRLRERKISLSTENKRNKGEKKDVQGGFEANKRVFMRTEESQSGTKRIIWVFLSIFLRQHWISQRVQLGFMNRIDNFQQNPFFFSHKPCIYRIYATQSREPVILLFYFENYQSTRKIVKIGLGPIRYKKDKTILKTYGYSGKCNNGCGKKYVIICIWEVRVFLSHSLQWYSAKVKFLKIIYATLTAVLHVPIKGKKTTMTQIKCEFLQRKNIIFEKWGVMVCKPSCYVFLFVKQFRHKNQCNNPYQDESMYWPMCSRRISGKGFATSSNKLIPTIHLDIVNFLFLYYKSLIFLFFSPYQDQSMITR</sequence>
<dbReference type="EMBL" id="LAVV01010996">
    <property type="protein sequence ID" value="KNZ48321.1"/>
    <property type="molecule type" value="Genomic_DNA"/>
</dbReference>
<comment type="caution">
    <text evidence="2">The sequence shown here is derived from an EMBL/GenBank/DDBJ whole genome shotgun (WGS) entry which is preliminary data.</text>
</comment>
<evidence type="ECO:0000256" key="1">
    <source>
        <dbReference type="SAM" id="Phobius"/>
    </source>
</evidence>
<keyword evidence="1" id="KW-0812">Transmembrane</keyword>
<keyword evidence="1" id="KW-1133">Transmembrane helix</keyword>
<keyword evidence="1" id="KW-0472">Membrane</keyword>
<evidence type="ECO:0000313" key="2">
    <source>
        <dbReference type="EMBL" id="KNZ48321.1"/>
    </source>
</evidence>
<dbReference type="Proteomes" id="UP000037035">
    <property type="component" value="Unassembled WGS sequence"/>
</dbReference>
<evidence type="ECO:0000313" key="3">
    <source>
        <dbReference type="Proteomes" id="UP000037035"/>
    </source>
</evidence>